<comment type="caution">
    <text evidence="1">The sequence shown here is derived from an EMBL/GenBank/DDBJ whole genome shotgun (WGS) entry which is preliminary data.</text>
</comment>
<protein>
    <submittedName>
        <fullName evidence="1">Uncharacterized protein</fullName>
    </submittedName>
</protein>
<dbReference type="AlphaFoldDB" id="A0A448X668"/>
<dbReference type="EMBL" id="CAAALY010100243">
    <property type="protein sequence ID" value="VEL29093.1"/>
    <property type="molecule type" value="Genomic_DNA"/>
</dbReference>
<gene>
    <name evidence="1" type="ORF">PXEA_LOCUS22533</name>
</gene>
<accession>A0A448X668</accession>
<organism evidence="1 2">
    <name type="scientific">Protopolystoma xenopodis</name>
    <dbReference type="NCBI Taxonomy" id="117903"/>
    <lineage>
        <taxon>Eukaryota</taxon>
        <taxon>Metazoa</taxon>
        <taxon>Spiralia</taxon>
        <taxon>Lophotrochozoa</taxon>
        <taxon>Platyhelminthes</taxon>
        <taxon>Monogenea</taxon>
        <taxon>Polyopisthocotylea</taxon>
        <taxon>Polystomatidea</taxon>
        <taxon>Polystomatidae</taxon>
        <taxon>Protopolystoma</taxon>
    </lineage>
</organism>
<name>A0A448X668_9PLAT</name>
<evidence type="ECO:0000313" key="2">
    <source>
        <dbReference type="Proteomes" id="UP000784294"/>
    </source>
</evidence>
<evidence type="ECO:0000313" key="1">
    <source>
        <dbReference type="EMBL" id="VEL29093.1"/>
    </source>
</evidence>
<dbReference type="Proteomes" id="UP000784294">
    <property type="component" value="Unassembled WGS sequence"/>
</dbReference>
<sequence length="74" mass="8199">MRGCYSRVGESFLCARLPSLPQFAPHLDDCPPCPVSACRGVSCAPLQMPELRMLPNWNSNSANMFRDSVDPLLM</sequence>
<reference evidence="1" key="1">
    <citation type="submission" date="2018-11" db="EMBL/GenBank/DDBJ databases">
        <authorList>
            <consortium name="Pathogen Informatics"/>
        </authorList>
    </citation>
    <scope>NUCLEOTIDE SEQUENCE</scope>
</reference>
<keyword evidence="2" id="KW-1185">Reference proteome</keyword>
<proteinExistence type="predicted"/>